<comment type="caution">
    <text evidence="1">The sequence shown here is derived from an EMBL/GenBank/DDBJ whole genome shotgun (WGS) entry which is preliminary data.</text>
</comment>
<evidence type="ECO:0000313" key="1">
    <source>
        <dbReference type="EMBL" id="MBC2690295.1"/>
    </source>
</evidence>
<dbReference type="AlphaFoldDB" id="A0A7X1KXE2"/>
<gene>
    <name evidence="1" type="ORF">H7995_10865</name>
</gene>
<evidence type="ECO:0000313" key="2">
    <source>
        <dbReference type="Proteomes" id="UP000526003"/>
    </source>
</evidence>
<dbReference type="Proteomes" id="UP000526003">
    <property type="component" value="Unassembled WGS sequence"/>
</dbReference>
<protein>
    <submittedName>
        <fullName evidence="1">Uncharacterized protein</fullName>
    </submittedName>
</protein>
<accession>A0A7X1KXE2</accession>
<sequence>MIIDIEEQRASHCWVVCMDDFKVNFNSRGEAQAFVGLLKARIAAPHVWPSSAGLAHDTPRKPGRQTAYVTKGKRVCADPVE</sequence>
<dbReference type="EMBL" id="JACMYG010000008">
    <property type="protein sequence ID" value="MBC2690295.1"/>
    <property type="molecule type" value="Genomic_DNA"/>
</dbReference>
<name>A0A7X1KXE2_9PSED</name>
<proteinExistence type="predicted"/>
<reference evidence="1 2" key="1">
    <citation type="submission" date="2020-08" db="EMBL/GenBank/DDBJ databases">
        <title>Pseudomonas sp. nov.</title>
        <authorList>
            <person name="Gieschler S."/>
            <person name="Fiedler G."/>
            <person name="Brinks E."/>
            <person name="Boehnlein C."/>
            <person name="Franz C.M.A.P."/>
            <person name="Kabisch J."/>
        </authorList>
    </citation>
    <scope>NUCLEOTIDE SEQUENCE [LARGE SCALE GENOMIC DNA]</scope>
    <source>
        <strain evidence="1 2">MBT-1</strain>
    </source>
</reference>
<dbReference type="RefSeq" id="WP_166591846.1">
    <property type="nucleotide sequence ID" value="NZ_CP090311.1"/>
</dbReference>
<organism evidence="1 2">
    <name type="scientific">Pseudomonas kielensis</name>
    <dbReference type="NCBI Taxonomy" id="2762577"/>
    <lineage>
        <taxon>Bacteria</taxon>
        <taxon>Pseudomonadati</taxon>
        <taxon>Pseudomonadota</taxon>
        <taxon>Gammaproteobacteria</taxon>
        <taxon>Pseudomonadales</taxon>
        <taxon>Pseudomonadaceae</taxon>
        <taxon>Pseudomonas</taxon>
    </lineage>
</organism>
<keyword evidence="2" id="KW-1185">Reference proteome</keyword>